<name>A0AAE1A6B7_9GAST</name>
<gene>
    <name evidence="7" type="ORF">RRG08_065987</name>
</gene>
<dbReference type="PROSITE" id="PS50011">
    <property type="entry name" value="PROTEIN_KINASE_DOM"/>
    <property type="match status" value="1"/>
</dbReference>
<comment type="caution">
    <text evidence="7">The sequence shown here is derived from an EMBL/GenBank/DDBJ whole genome shotgun (WGS) entry which is preliminary data.</text>
</comment>
<dbReference type="InterPro" id="IPR011009">
    <property type="entry name" value="Kinase-like_dom_sf"/>
</dbReference>
<dbReference type="Pfam" id="PF00069">
    <property type="entry name" value="Pkinase"/>
    <property type="match status" value="1"/>
</dbReference>
<keyword evidence="4" id="KW-0723">Serine/threonine-protein kinase</keyword>
<comment type="similarity">
    <text evidence="4">Belongs to the protein kinase superfamily.</text>
</comment>
<keyword evidence="4" id="KW-0418">Kinase</keyword>
<proteinExistence type="inferred from homology"/>
<dbReference type="EMBL" id="JAWDGP010002642">
    <property type="protein sequence ID" value="KAK3781256.1"/>
    <property type="molecule type" value="Genomic_DNA"/>
</dbReference>
<evidence type="ECO:0000313" key="8">
    <source>
        <dbReference type="Proteomes" id="UP001283361"/>
    </source>
</evidence>
<evidence type="ECO:0000313" key="7">
    <source>
        <dbReference type="EMBL" id="KAK3781256.1"/>
    </source>
</evidence>
<dbReference type="PROSITE" id="PS00108">
    <property type="entry name" value="PROTEIN_KINASE_ST"/>
    <property type="match status" value="1"/>
</dbReference>
<keyword evidence="4" id="KW-0808">Transferase</keyword>
<dbReference type="InterPro" id="IPR008271">
    <property type="entry name" value="Ser/Thr_kinase_AS"/>
</dbReference>
<dbReference type="GO" id="GO:0005524">
    <property type="term" value="F:ATP binding"/>
    <property type="evidence" value="ECO:0007669"/>
    <property type="project" value="UniProtKB-UniRule"/>
</dbReference>
<dbReference type="SUPFAM" id="SSF56112">
    <property type="entry name" value="Protein kinase-like (PK-like)"/>
    <property type="match status" value="1"/>
</dbReference>
<dbReference type="InterPro" id="IPR000719">
    <property type="entry name" value="Prot_kinase_dom"/>
</dbReference>
<dbReference type="InterPro" id="IPR017441">
    <property type="entry name" value="Protein_kinase_ATP_BS"/>
</dbReference>
<organism evidence="7 8">
    <name type="scientific">Elysia crispata</name>
    <name type="common">lettuce slug</name>
    <dbReference type="NCBI Taxonomy" id="231223"/>
    <lineage>
        <taxon>Eukaryota</taxon>
        <taxon>Metazoa</taxon>
        <taxon>Spiralia</taxon>
        <taxon>Lophotrochozoa</taxon>
        <taxon>Mollusca</taxon>
        <taxon>Gastropoda</taxon>
        <taxon>Heterobranchia</taxon>
        <taxon>Euthyneura</taxon>
        <taxon>Panpulmonata</taxon>
        <taxon>Sacoglossa</taxon>
        <taxon>Placobranchoidea</taxon>
        <taxon>Plakobranchidae</taxon>
        <taxon>Elysia</taxon>
    </lineage>
</organism>
<evidence type="ECO:0000256" key="1">
    <source>
        <dbReference type="ARBA" id="ARBA00022741"/>
    </source>
</evidence>
<feature type="compositionally biased region" description="Basic and acidic residues" evidence="5">
    <location>
        <begin position="275"/>
        <end position="292"/>
    </location>
</feature>
<evidence type="ECO:0000256" key="5">
    <source>
        <dbReference type="SAM" id="MobiDB-lite"/>
    </source>
</evidence>
<feature type="domain" description="Protein kinase" evidence="6">
    <location>
        <begin position="26"/>
        <end position="282"/>
    </location>
</feature>
<dbReference type="PANTHER" id="PTHR44167">
    <property type="entry name" value="OVARIAN-SPECIFIC SERINE/THREONINE-PROTEIN KINASE LOK-RELATED"/>
    <property type="match status" value="1"/>
</dbReference>
<accession>A0AAE1A6B7</accession>
<dbReference type="Proteomes" id="UP001283361">
    <property type="component" value="Unassembled WGS sequence"/>
</dbReference>
<feature type="binding site" evidence="3">
    <location>
        <position position="56"/>
    </location>
    <ligand>
        <name>ATP</name>
        <dbReference type="ChEBI" id="CHEBI:30616"/>
    </ligand>
</feature>
<dbReference type="SMART" id="SM00220">
    <property type="entry name" value="S_TKc"/>
    <property type="match status" value="1"/>
</dbReference>
<keyword evidence="8" id="KW-1185">Reference proteome</keyword>
<dbReference type="PANTHER" id="PTHR44167:SF24">
    <property type="entry name" value="SERINE_THREONINE-PROTEIN KINASE CHK2"/>
    <property type="match status" value="1"/>
</dbReference>
<reference evidence="7" key="1">
    <citation type="journal article" date="2023" name="G3 (Bethesda)">
        <title>A reference genome for the long-term kleptoplast-retaining sea slug Elysia crispata morphotype clarki.</title>
        <authorList>
            <person name="Eastman K.E."/>
            <person name="Pendleton A.L."/>
            <person name="Shaikh M.A."/>
            <person name="Suttiyut T."/>
            <person name="Ogas R."/>
            <person name="Tomko P."/>
            <person name="Gavelis G."/>
            <person name="Widhalm J.R."/>
            <person name="Wisecaver J.H."/>
        </authorList>
    </citation>
    <scope>NUCLEOTIDE SEQUENCE</scope>
    <source>
        <strain evidence="7">ECLA1</strain>
    </source>
</reference>
<dbReference type="Gene3D" id="1.10.510.10">
    <property type="entry name" value="Transferase(Phosphotransferase) domain 1"/>
    <property type="match status" value="1"/>
</dbReference>
<keyword evidence="2 3" id="KW-0067">ATP-binding</keyword>
<dbReference type="CDD" id="cd00180">
    <property type="entry name" value="PKc"/>
    <property type="match status" value="1"/>
</dbReference>
<evidence type="ECO:0000256" key="4">
    <source>
        <dbReference type="RuleBase" id="RU000304"/>
    </source>
</evidence>
<sequence length="292" mass="32892">MALNKPLSHFIDIDLVHKTVEEEFQLQDAKVLGEGMSGAVFLVKNPVGKTDFAALKVFRGKRESDSSSSSNSDHSQERAEKLFRTEVNVMRQCQHPNLMPMLNSVRMADSLCILMPYMSEGSLNRIIHRLTTHQAIGYFFQIADALNYLHKKKIIHGDIKPNNVLINSVNQAVLSDFGLSKCVPNQSVKLFIDYGTKGFRAPETFEDERVCPFKVDIYALGVTFWAMILKKKPGPSVNYLHHVNRASLIPCLKQVFESLLNKDPSKRISVSLGSDESKKESIKIKKERGQPS</sequence>
<feature type="region of interest" description="Disordered" evidence="5">
    <location>
        <begin position="270"/>
        <end position="292"/>
    </location>
</feature>
<evidence type="ECO:0000256" key="2">
    <source>
        <dbReference type="ARBA" id="ARBA00022840"/>
    </source>
</evidence>
<protein>
    <recommendedName>
        <fullName evidence="6">Protein kinase domain-containing protein</fullName>
    </recommendedName>
</protein>
<dbReference type="AlphaFoldDB" id="A0AAE1A6B7"/>
<evidence type="ECO:0000256" key="3">
    <source>
        <dbReference type="PROSITE-ProRule" id="PRU10141"/>
    </source>
</evidence>
<dbReference type="GO" id="GO:0004674">
    <property type="term" value="F:protein serine/threonine kinase activity"/>
    <property type="evidence" value="ECO:0007669"/>
    <property type="project" value="UniProtKB-KW"/>
</dbReference>
<evidence type="ECO:0000259" key="6">
    <source>
        <dbReference type="PROSITE" id="PS50011"/>
    </source>
</evidence>
<dbReference type="PROSITE" id="PS00107">
    <property type="entry name" value="PROTEIN_KINASE_ATP"/>
    <property type="match status" value="1"/>
</dbReference>
<keyword evidence="1 3" id="KW-0547">Nucleotide-binding</keyword>